<accession>A0AA39WM38</accession>
<dbReference type="AlphaFoldDB" id="A0AA39WM38"/>
<feature type="region of interest" description="Disordered" evidence="1">
    <location>
        <begin position="69"/>
        <end position="120"/>
    </location>
</feature>
<proteinExistence type="predicted"/>
<reference evidence="2" key="1">
    <citation type="submission" date="2023-06" db="EMBL/GenBank/DDBJ databases">
        <title>Genome-scale phylogeny and comparative genomics of the fungal order Sordariales.</title>
        <authorList>
            <consortium name="Lawrence Berkeley National Laboratory"/>
            <person name="Hensen N."/>
            <person name="Bonometti L."/>
            <person name="Westerberg I."/>
            <person name="Brannstrom I.O."/>
            <person name="Guillou S."/>
            <person name="Cros-Aarteil S."/>
            <person name="Calhoun S."/>
            <person name="Haridas S."/>
            <person name="Kuo A."/>
            <person name="Mondo S."/>
            <person name="Pangilinan J."/>
            <person name="Riley R."/>
            <person name="LaButti K."/>
            <person name="Andreopoulos B."/>
            <person name="Lipzen A."/>
            <person name="Chen C."/>
            <person name="Yanf M."/>
            <person name="Daum C."/>
            <person name="Ng V."/>
            <person name="Clum A."/>
            <person name="Steindorff A."/>
            <person name="Ohm R."/>
            <person name="Martin F."/>
            <person name="Silar P."/>
            <person name="Natvig D."/>
            <person name="Lalanne C."/>
            <person name="Gautier V."/>
            <person name="Ament-velasquez S.L."/>
            <person name="Kruys A."/>
            <person name="Hutchinson M.I."/>
            <person name="Powell A.J."/>
            <person name="Barry K."/>
            <person name="Miller A.N."/>
            <person name="Grigoriev I.V."/>
            <person name="Debuchy R."/>
            <person name="Gladieux P."/>
            <person name="Thoren M.H."/>
            <person name="Johannesson H."/>
        </authorList>
    </citation>
    <scope>NUCLEOTIDE SEQUENCE</scope>
    <source>
        <strain evidence="2">SMH3391-2</strain>
    </source>
</reference>
<gene>
    <name evidence="2" type="ORF">B0T17DRAFT_509516</name>
</gene>
<feature type="region of interest" description="Disordered" evidence="1">
    <location>
        <begin position="1"/>
        <end position="32"/>
    </location>
</feature>
<dbReference type="EMBL" id="JAULSR010000005">
    <property type="protein sequence ID" value="KAK0617934.1"/>
    <property type="molecule type" value="Genomic_DNA"/>
</dbReference>
<evidence type="ECO:0000313" key="2">
    <source>
        <dbReference type="EMBL" id="KAK0617934.1"/>
    </source>
</evidence>
<name>A0AA39WM38_9PEZI</name>
<comment type="caution">
    <text evidence="2">The sequence shown here is derived from an EMBL/GenBank/DDBJ whole genome shotgun (WGS) entry which is preliminary data.</text>
</comment>
<evidence type="ECO:0000313" key="3">
    <source>
        <dbReference type="Proteomes" id="UP001174934"/>
    </source>
</evidence>
<keyword evidence="3" id="KW-1185">Reference proteome</keyword>
<evidence type="ECO:0000256" key="1">
    <source>
        <dbReference type="SAM" id="MobiDB-lite"/>
    </source>
</evidence>
<dbReference type="Proteomes" id="UP001174934">
    <property type="component" value="Unassembled WGS sequence"/>
</dbReference>
<organism evidence="2 3">
    <name type="scientific">Bombardia bombarda</name>
    <dbReference type="NCBI Taxonomy" id="252184"/>
    <lineage>
        <taxon>Eukaryota</taxon>
        <taxon>Fungi</taxon>
        <taxon>Dikarya</taxon>
        <taxon>Ascomycota</taxon>
        <taxon>Pezizomycotina</taxon>
        <taxon>Sordariomycetes</taxon>
        <taxon>Sordariomycetidae</taxon>
        <taxon>Sordariales</taxon>
        <taxon>Lasiosphaeriaceae</taxon>
        <taxon>Bombardia</taxon>
    </lineage>
</organism>
<feature type="compositionally biased region" description="Basic and acidic residues" evidence="1">
    <location>
        <begin position="89"/>
        <end position="100"/>
    </location>
</feature>
<protein>
    <submittedName>
        <fullName evidence="2">Uncharacterized protein</fullName>
    </submittedName>
</protein>
<sequence>MTPELPFAPRGSLPPSHQIPPSHRCAQVSTQRWDSIKTGAKRNAKWIGNGHENYELRLPREWLQDAVGTKWPPTSMERECTQGARAHPQRAERQGPRAQERQNGTPENVRASQGPCWPPQIRPLLSKRSALIEISELAPFHFPLSPLTRQA</sequence>